<keyword evidence="2" id="KW-1185">Reference proteome</keyword>
<accession>A0A0F6Z5D0</accession>
<protein>
    <submittedName>
        <fullName evidence="1">Uncharacterized protein</fullName>
    </submittedName>
</protein>
<proteinExistence type="predicted"/>
<dbReference type="HOGENOM" id="CLU_1118690_0_0_11"/>
<gene>
    <name evidence="1" type="ORF">YH66_07100</name>
</gene>
<dbReference type="GeneID" id="1019313"/>
<evidence type="ECO:0000313" key="1">
    <source>
        <dbReference type="EMBL" id="AKF27331.1"/>
    </source>
</evidence>
<dbReference type="RefSeq" id="WP_003861519.1">
    <property type="nucleotide sequence ID" value="NZ_CP011309.1"/>
</dbReference>
<organism evidence="1 2">
    <name type="scientific">[Brevibacterium] flavum</name>
    <dbReference type="NCBI Taxonomy" id="92706"/>
    <lineage>
        <taxon>Bacteria</taxon>
        <taxon>Bacillati</taxon>
        <taxon>Actinomycetota</taxon>
        <taxon>Actinomycetes</taxon>
        <taxon>Mycobacteriales</taxon>
        <taxon>Corynebacteriaceae</taxon>
        <taxon>Corynebacterium</taxon>
    </lineage>
</organism>
<reference evidence="1 2" key="1">
    <citation type="submission" date="2015-04" db="EMBL/GenBank/DDBJ databases">
        <title>Complete Genome Sequence of Brevibacterium flavum ATCC 15168.</title>
        <authorList>
            <person name="Ahn J."/>
            <person name="Park G."/>
            <person name="Jeon W."/>
            <person name="Jang Y."/>
            <person name="Jang M."/>
            <person name="Lee H."/>
            <person name="Lee H."/>
        </authorList>
    </citation>
    <scope>NUCLEOTIDE SEQUENCE [LARGE SCALE GENOMIC DNA]</scope>
    <source>
        <strain evidence="1 2">ATCC 15168</strain>
    </source>
</reference>
<dbReference type="EMBL" id="CP011309">
    <property type="protein sequence ID" value="AKF27331.1"/>
    <property type="molecule type" value="Genomic_DNA"/>
</dbReference>
<evidence type="ECO:0000313" key="2">
    <source>
        <dbReference type="Proteomes" id="UP000034037"/>
    </source>
</evidence>
<dbReference type="Proteomes" id="UP000034037">
    <property type="component" value="Chromosome"/>
</dbReference>
<dbReference type="AlphaFoldDB" id="A0A0F6Z5D0"/>
<sequence length="248" mass="28475">MTEPHQLCIYTKGHKTSGFRFIGPSLSLDFLLINIMGKWNAFSRVTKRDGSSLPFPGNVFTNQRIVGAVRQCLFQAIVAEKWSLFSSNIRSLVADLPDVLTVSELQEWLEFFVQHTGIGVKVGRALIVDPDQEWTQLAGRCELVGYCALSPGWPSPISSVFEKTDLELWESALATSWMMLGPFIAERYTYQMPVEEFYWRHDAELRWWESFVNGCFDDLTSLQKLLSLLLAKHYLSRDYLMVRVFTID</sequence>
<name>A0A0F6Z5D0_9CORY</name>
<dbReference type="PATRIC" id="fig|92706.3.peg.1477"/>